<keyword evidence="1" id="KW-1133">Transmembrane helix</keyword>
<dbReference type="AlphaFoldDB" id="A0A834T9R5"/>
<accession>A0A834T9R5</accession>
<evidence type="ECO:0000313" key="3">
    <source>
        <dbReference type="Proteomes" id="UP000634136"/>
    </source>
</evidence>
<sequence length="110" mass="12282">MASSSAPPRSAAAAASKSKNYVGFMANAKKHKHSFIQFFAMTGIMLLSVRSLGQKYRIHDLQEDTYALKEEQESLSERMKSIKRALLHEASLDSTGLFASRLRLLFGEED</sequence>
<feature type="transmembrane region" description="Helical" evidence="1">
    <location>
        <begin position="35"/>
        <end position="53"/>
    </location>
</feature>
<evidence type="ECO:0000256" key="1">
    <source>
        <dbReference type="SAM" id="Phobius"/>
    </source>
</evidence>
<proteinExistence type="predicted"/>
<dbReference type="PANTHER" id="PTHR36316:SF1">
    <property type="entry name" value="OS06G0213900 PROTEIN"/>
    <property type="match status" value="1"/>
</dbReference>
<evidence type="ECO:0000313" key="2">
    <source>
        <dbReference type="EMBL" id="KAF7817676.1"/>
    </source>
</evidence>
<dbReference type="EMBL" id="JAAIUW010000009">
    <property type="protein sequence ID" value="KAF7817676.1"/>
    <property type="molecule type" value="Genomic_DNA"/>
</dbReference>
<name>A0A834T9R5_9FABA</name>
<keyword evidence="1" id="KW-0812">Transmembrane</keyword>
<gene>
    <name evidence="2" type="ORF">G2W53_031645</name>
</gene>
<protein>
    <submittedName>
        <fullName evidence="2">Cytoplasmic tRNA 2-thiolation protein 1-like protein</fullName>
    </submittedName>
</protein>
<comment type="caution">
    <text evidence="2">The sequence shown here is derived from an EMBL/GenBank/DDBJ whole genome shotgun (WGS) entry which is preliminary data.</text>
</comment>
<dbReference type="Proteomes" id="UP000634136">
    <property type="component" value="Unassembled WGS sequence"/>
</dbReference>
<dbReference type="PANTHER" id="PTHR36316">
    <property type="entry name" value="OS06G0213900 PROTEIN"/>
    <property type="match status" value="1"/>
</dbReference>
<reference evidence="2" key="1">
    <citation type="submission" date="2020-09" db="EMBL/GenBank/DDBJ databases">
        <title>Genome-Enabled Discovery of Anthraquinone Biosynthesis in Senna tora.</title>
        <authorList>
            <person name="Kang S.-H."/>
            <person name="Pandey R.P."/>
            <person name="Lee C.-M."/>
            <person name="Sim J.-S."/>
            <person name="Jeong J.-T."/>
            <person name="Choi B.-S."/>
            <person name="Jung M."/>
            <person name="Ginzburg D."/>
            <person name="Zhao K."/>
            <person name="Won S.Y."/>
            <person name="Oh T.-J."/>
            <person name="Yu Y."/>
            <person name="Kim N.-H."/>
            <person name="Lee O.R."/>
            <person name="Lee T.-H."/>
            <person name="Bashyal P."/>
            <person name="Kim T.-S."/>
            <person name="Lee W.-H."/>
            <person name="Kawkins C."/>
            <person name="Kim C.-K."/>
            <person name="Kim J.S."/>
            <person name="Ahn B.O."/>
            <person name="Rhee S.Y."/>
            <person name="Sohng J.K."/>
        </authorList>
    </citation>
    <scope>NUCLEOTIDE SEQUENCE</scope>
    <source>
        <tissue evidence="2">Leaf</tissue>
    </source>
</reference>
<organism evidence="2 3">
    <name type="scientific">Senna tora</name>
    <dbReference type="NCBI Taxonomy" id="362788"/>
    <lineage>
        <taxon>Eukaryota</taxon>
        <taxon>Viridiplantae</taxon>
        <taxon>Streptophyta</taxon>
        <taxon>Embryophyta</taxon>
        <taxon>Tracheophyta</taxon>
        <taxon>Spermatophyta</taxon>
        <taxon>Magnoliopsida</taxon>
        <taxon>eudicotyledons</taxon>
        <taxon>Gunneridae</taxon>
        <taxon>Pentapetalae</taxon>
        <taxon>rosids</taxon>
        <taxon>fabids</taxon>
        <taxon>Fabales</taxon>
        <taxon>Fabaceae</taxon>
        <taxon>Caesalpinioideae</taxon>
        <taxon>Cassia clade</taxon>
        <taxon>Senna</taxon>
    </lineage>
</organism>
<keyword evidence="3" id="KW-1185">Reference proteome</keyword>
<keyword evidence="1" id="KW-0472">Membrane</keyword>
<dbReference type="OrthoDB" id="1873983at2759"/>